<keyword evidence="3" id="KW-1185">Reference proteome</keyword>
<evidence type="ECO:0000313" key="2">
    <source>
        <dbReference type="EMBL" id="MQS11189.1"/>
    </source>
</evidence>
<protein>
    <submittedName>
        <fullName evidence="2">YncE family protein</fullName>
    </submittedName>
</protein>
<reference evidence="2 3" key="1">
    <citation type="submission" date="2019-09" db="EMBL/GenBank/DDBJ databases">
        <title>Genome Sequences of Streptomyces kaniharaensis ATCC 21070.</title>
        <authorList>
            <person name="Zhu W."/>
            <person name="De Crecy-Lagard V."/>
            <person name="Richards N.G."/>
        </authorList>
    </citation>
    <scope>NUCLEOTIDE SEQUENCE [LARGE SCALE GENOMIC DNA]</scope>
    <source>
        <strain evidence="2 3">SF-557</strain>
    </source>
</reference>
<keyword evidence="1" id="KW-0732">Signal</keyword>
<gene>
    <name evidence="2" type="ORF">F7Q99_02525</name>
</gene>
<sequence>MSTYTRVKAARWTAVIAAAAALALTGTTAQAVEAVSGTEGVIAVGKMNAQPSVSPDGTKAYVVVAEADNTLVVKTVDTQTGAVTGRVALGATQFYVASALSPDGSRLYVVNQQQFTVVDTATLKVLTTAALPDQSRPAGWNPGTPTGVTVSPDGATVYVAQNGATAYRQNGNGRVVAFSAAQRAFTGSVEVPAVYTGNLAIRPNGQDAYLGSVAGVFHLKTTGAAPTLVAAVPGTAAALDYSVALTPDGTRLFALGGGAAGAGQADLVDPATDTVTKHVALVSGYADLSNPQASPDGTRFYVSQNSYTTGPSVLSVDSATGATVAAETVSTTVEHVDHLAVGPDSHTLYVGGTIGNAADLEIDNN</sequence>
<organism evidence="2 3">
    <name type="scientific">Streptomyces kaniharaensis</name>
    <dbReference type="NCBI Taxonomy" id="212423"/>
    <lineage>
        <taxon>Bacteria</taxon>
        <taxon>Bacillati</taxon>
        <taxon>Actinomycetota</taxon>
        <taxon>Actinomycetes</taxon>
        <taxon>Kitasatosporales</taxon>
        <taxon>Streptomycetaceae</taxon>
        <taxon>Streptomyces</taxon>
    </lineage>
</organism>
<dbReference type="Proteomes" id="UP000450000">
    <property type="component" value="Unassembled WGS sequence"/>
</dbReference>
<dbReference type="AlphaFoldDB" id="A0A6N7KKV8"/>
<evidence type="ECO:0000256" key="1">
    <source>
        <dbReference type="SAM" id="SignalP"/>
    </source>
</evidence>
<comment type="caution">
    <text evidence="2">The sequence shown here is derived from an EMBL/GenBank/DDBJ whole genome shotgun (WGS) entry which is preliminary data.</text>
</comment>
<dbReference type="InterPro" id="IPR051200">
    <property type="entry name" value="Host-pathogen_enzymatic-act"/>
</dbReference>
<dbReference type="PANTHER" id="PTHR47197:SF3">
    <property type="entry name" value="DIHYDRO-HEME D1 DEHYDROGENASE"/>
    <property type="match status" value="1"/>
</dbReference>
<feature type="signal peptide" evidence="1">
    <location>
        <begin position="1"/>
        <end position="31"/>
    </location>
</feature>
<dbReference type="PANTHER" id="PTHR47197">
    <property type="entry name" value="PROTEIN NIRF"/>
    <property type="match status" value="1"/>
</dbReference>
<evidence type="ECO:0000313" key="3">
    <source>
        <dbReference type="Proteomes" id="UP000450000"/>
    </source>
</evidence>
<dbReference type="SUPFAM" id="SSF82171">
    <property type="entry name" value="DPP6 N-terminal domain-like"/>
    <property type="match status" value="1"/>
</dbReference>
<dbReference type="EMBL" id="WBOF01000001">
    <property type="protein sequence ID" value="MQS11189.1"/>
    <property type="molecule type" value="Genomic_DNA"/>
</dbReference>
<dbReference type="RefSeq" id="WP_153459878.1">
    <property type="nucleotide sequence ID" value="NZ_WBOF01000001.1"/>
</dbReference>
<feature type="chain" id="PRO_5026855206" evidence="1">
    <location>
        <begin position="32"/>
        <end position="365"/>
    </location>
</feature>
<name>A0A6N7KKV8_9ACTN</name>
<dbReference type="InterPro" id="IPR015943">
    <property type="entry name" value="WD40/YVTN_repeat-like_dom_sf"/>
</dbReference>
<dbReference type="Gene3D" id="2.130.10.10">
    <property type="entry name" value="YVTN repeat-like/Quinoprotein amine dehydrogenase"/>
    <property type="match status" value="3"/>
</dbReference>
<accession>A0A6N7KKV8</accession>
<dbReference type="OrthoDB" id="4649568at2"/>
<proteinExistence type="predicted"/>